<accession>A0A1C7NK00</accession>
<keyword evidence="5" id="KW-1185">Reference proteome</keyword>
<feature type="compositionally biased region" description="Polar residues" evidence="2">
    <location>
        <begin position="42"/>
        <end position="54"/>
    </location>
</feature>
<keyword evidence="1" id="KW-0862">Zinc</keyword>
<protein>
    <recommendedName>
        <fullName evidence="3">SWIM-type domain-containing protein</fullName>
    </recommendedName>
</protein>
<dbReference type="OrthoDB" id="2213870at2759"/>
<dbReference type="GO" id="GO:0008270">
    <property type="term" value="F:zinc ion binding"/>
    <property type="evidence" value="ECO:0007669"/>
    <property type="project" value="UniProtKB-KW"/>
</dbReference>
<keyword evidence="1" id="KW-0479">Metal-binding</keyword>
<gene>
    <name evidence="4" type="ORF">A0J61_02630</name>
</gene>
<dbReference type="AlphaFoldDB" id="A0A1C7NK00"/>
<dbReference type="PROSITE" id="PS50966">
    <property type="entry name" value="ZF_SWIM"/>
    <property type="match status" value="1"/>
</dbReference>
<comment type="caution">
    <text evidence="4">The sequence shown here is derived from an EMBL/GenBank/DDBJ whole genome shotgun (WGS) entry which is preliminary data.</text>
</comment>
<dbReference type="GO" id="GO:0061630">
    <property type="term" value="F:ubiquitin protein ligase activity"/>
    <property type="evidence" value="ECO:0007669"/>
    <property type="project" value="InterPro"/>
</dbReference>
<evidence type="ECO:0000256" key="2">
    <source>
        <dbReference type="SAM" id="MobiDB-lite"/>
    </source>
</evidence>
<evidence type="ECO:0000313" key="5">
    <source>
        <dbReference type="Proteomes" id="UP000093000"/>
    </source>
</evidence>
<dbReference type="InterPro" id="IPR039903">
    <property type="entry name" value="Zswim2"/>
</dbReference>
<reference evidence="4 5" key="1">
    <citation type="submission" date="2016-03" db="EMBL/GenBank/DDBJ databases">
        <title>Choanephora cucurbitarum.</title>
        <authorList>
            <person name="Min B."/>
            <person name="Park H."/>
            <person name="Park J.-H."/>
            <person name="Shin H.-D."/>
            <person name="Choi I.-G."/>
        </authorList>
    </citation>
    <scope>NUCLEOTIDE SEQUENCE [LARGE SCALE GENOMIC DNA]</scope>
    <source>
        <strain evidence="4 5">KUS-F28377</strain>
    </source>
</reference>
<evidence type="ECO:0000259" key="3">
    <source>
        <dbReference type="PROSITE" id="PS50966"/>
    </source>
</evidence>
<organism evidence="4 5">
    <name type="scientific">Choanephora cucurbitarum</name>
    <dbReference type="NCBI Taxonomy" id="101091"/>
    <lineage>
        <taxon>Eukaryota</taxon>
        <taxon>Fungi</taxon>
        <taxon>Fungi incertae sedis</taxon>
        <taxon>Mucoromycota</taxon>
        <taxon>Mucoromycotina</taxon>
        <taxon>Mucoromycetes</taxon>
        <taxon>Mucorales</taxon>
        <taxon>Mucorineae</taxon>
        <taxon>Choanephoraceae</taxon>
        <taxon>Choanephoroideae</taxon>
        <taxon>Choanephora</taxon>
    </lineage>
</organism>
<dbReference type="InParanoid" id="A0A1C7NK00"/>
<dbReference type="EMBL" id="LUGH01000101">
    <property type="protein sequence ID" value="OBZ89320.1"/>
    <property type="molecule type" value="Genomic_DNA"/>
</dbReference>
<keyword evidence="1" id="KW-0863">Zinc-finger</keyword>
<dbReference type="PANTHER" id="PTHR21540">
    <property type="entry name" value="RING FINGER AND SWIM DOMAIN-CONTAINING PROTEIN 2"/>
    <property type="match status" value="1"/>
</dbReference>
<evidence type="ECO:0000313" key="4">
    <source>
        <dbReference type="EMBL" id="OBZ89320.1"/>
    </source>
</evidence>
<dbReference type="PANTHER" id="PTHR21540:SF0">
    <property type="entry name" value="PHD FAMILY PROTEIN"/>
    <property type="match status" value="1"/>
</dbReference>
<dbReference type="InterPro" id="IPR007527">
    <property type="entry name" value="Znf_SWIM"/>
</dbReference>
<feature type="region of interest" description="Disordered" evidence="2">
    <location>
        <begin position="40"/>
        <end position="68"/>
    </location>
</feature>
<sequence length="167" mass="18788">MSSVSSNDSYGYSDSSFSTDTEQQIGYMLDQFVKEEHFVTPTLPSTTTDDNTISTPPPQPASKIPDQLESRLKRVSKEPIRILSSKMTNYENGHEFKVRGSTGKTYIVTIGPKLDCTCYDHKIRSVHCKHILYVLLKELKVQDLTSTIYITQFPSSDSVLGPYHMAV</sequence>
<proteinExistence type="predicted"/>
<name>A0A1C7NK00_9FUNG</name>
<feature type="domain" description="SWIM-type" evidence="3">
    <location>
        <begin position="106"/>
        <end position="139"/>
    </location>
</feature>
<dbReference type="STRING" id="101091.A0A1C7NK00"/>
<evidence type="ECO:0000256" key="1">
    <source>
        <dbReference type="PROSITE-ProRule" id="PRU00325"/>
    </source>
</evidence>
<dbReference type="Proteomes" id="UP000093000">
    <property type="component" value="Unassembled WGS sequence"/>
</dbReference>